<accession>A0A699VTN4</accession>
<feature type="region of interest" description="Disordered" evidence="1">
    <location>
        <begin position="1"/>
        <end position="36"/>
    </location>
</feature>
<dbReference type="AlphaFoldDB" id="A0A699VTN4"/>
<comment type="caution">
    <text evidence="2">The sequence shown here is derived from an EMBL/GenBank/DDBJ whole genome shotgun (WGS) entry which is preliminary data.</text>
</comment>
<proteinExistence type="predicted"/>
<feature type="non-terminal residue" evidence="2">
    <location>
        <position position="1"/>
    </location>
</feature>
<gene>
    <name evidence="2" type="ORF">Tci_910901</name>
</gene>
<sequence length="36" mass="3901">SSPNVPEGDQTPAAPDVFAPQWIGEHDPNNNNGWIE</sequence>
<reference evidence="2" key="1">
    <citation type="journal article" date="2019" name="Sci. Rep.">
        <title>Draft genome of Tanacetum cinerariifolium, the natural source of mosquito coil.</title>
        <authorList>
            <person name="Yamashiro T."/>
            <person name="Shiraishi A."/>
            <person name="Satake H."/>
            <person name="Nakayama K."/>
        </authorList>
    </citation>
    <scope>NUCLEOTIDE SEQUENCE</scope>
</reference>
<evidence type="ECO:0000313" key="2">
    <source>
        <dbReference type="EMBL" id="GFD38932.1"/>
    </source>
</evidence>
<dbReference type="EMBL" id="BKCJ011508338">
    <property type="protein sequence ID" value="GFD38932.1"/>
    <property type="molecule type" value="Genomic_DNA"/>
</dbReference>
<evidence type="ECO:0000256" key="1">
    <source>
        <dbReference type="SAM" id="MobiDB-lite"/>
    </source>
</evidence>
<protein>
    <submittedName>
        <fullName evidence="2">Uncharacterized protein</fullName>
    </submittedName>
</protein>
<name>A0A699VTN4_TANCI</name>
<organism evidence="2">
    <name type="scientific">Tanacetum cinerariifolium</name>
    <name type="common">Dalmatian daisy</name>
    <name type="synonym">Chrysanthemum cinerariifolium</name>
    <dbReference type="NCBI Taxonomy" id="118510"/>
    <lineage>
        <taxon>Eukaryota</taxon>
        <taxon>Viridiplantae</taxon>
        <taxon>Streptophyta</taxon>
        <taxon>Embryophyta</taxon>
        <taxon>Tracheophyta</taxon>
        <taxon>Spermatophyta</taxon>
        <taxon>Magnoliopsida</taxon>
        <taxon>eudicotyledons</taxon>
        <taxon>Gunneridae</taxon>
        <taxon>Pentapetalae</taxon>
        <taxon>asterids</taxon>
        <taxon>campanulids</taxon>
        <taxon>Asterales</taxon>
        <taxon>Asteraceae</taxon>
        <taxon>Asteroideae</taxon>
        <taxon>Anthemideae</taxon>
        <taxon>Anthemidinae</taxon>
        <taxon>Tanacetum</taxon>
    </lineage>
</organism>